<name>J5QYV9_TRIAS</name>
<evidence type="ECO:0000256" key="1">
    <source>
        <dbReference type="SAM" id="MobiDB-lite"/>
    </source>
</evidence>
<sequence>MPDLSETDPRVQIDASYYPHIMDQILGLALPSSPLTLRKVCRYWRALVDVQEAHHVVLDMGLPPFEPEWPEVTEASEDAESDAGAAASVHDAQPDEDGDVPMPPSPPPPPMRLVRKPAQNVTYVWQFSAKRLPITYMHRTLAGTERRTLPWVDVRRNVRAIDIRSSAQWVRDAVPLDDFKLHTVRLSKGAGWDSVTMLPHAYRVVFANGPYARNLAAIPDNVQACTCERTHTRRVVLNVRNPVLDAIDERVPPTIPSGLRELVVIFHGWPVIPQYNPIDDADADGGLNGDPRNDARQFIVAAAAAGVRVTVVNVELLDLKKGIKTCNWESYQEELEEFCAMDVEEMGMDPEQVMQRVRFVSAEKYRKRVGEKEFRFEAMLDV</sequence>
<proteinExistence type="predicted"/>
<accession>J5QYV9</accession>
<feature type="compositionally biased region" description="Acidic residues" evidence="1">
    <location>
        <begin position="68"/>
        <end position="81"/>
    </location>
</feature>
<dbReference type="AlphaFoldDB" id="J5QYV9"/>
<dbReference type="KEGG" id="tasa:A1Q1_00985"/>
<dbReference type="HOGENOM" id="CLU_723988_0_0_1"/>
<evidence type="ECO:0000313" key="3">
    <source>
        <dbReference type="Proteomes" id="UP000002748"/>
    </source>
</evidence>
<dbReference type="RefSeq" id="XP_014181083.1">
    <property type="nucleotide sequence ID" value="XM_014325608.1"/>
</dbReference>
<reference evidence="2 3" key="1">
    <citation type="journal article" date="2012" name="Eukaryot. Cell">
        <title>Draft genome sequence of CBS 2479, the standard type strain of Trichosporon asahii.</title>
        <authorList>
            <person name="Yang R.Y."/>
            <person name="Li H.T."/>
            <person name="Zhu H."/>
            <person name="Zhou G.P."/>
            <person name="Wang M."/>
            <person name="Wang L."/>
        </authorList>
    </citation>
    <scope>NUCLEOTIDE SEQUENCE [LARGE SCALE GENOMIC DNA]</scope>
    <source>
        <strain evidence="3">ATCC 90039 / CBS 2479 / JCM 2466 / KCTC 7840 / NCYC 2677 / UAMH 7654</strain>
    </source>
</reference>
<dbReference type="EMBL" id="ALBS01000145">
    <property type="protein sequence ID" value="EJT49833.1"/>
    <property type="molecule type" value="Genomic_DNA"/>
</dbReference>
<feature type="region of interest" description="Disordered" evidence="1">
    <location>
        <begin position="68"/>
        <end position="109"/>
    </location>
</feature>
<dbReference type="VEuPathDB" id="FungiDB:A1Q1_00985"/>
<dbReference type="Proteomes" id="UP000002748">
    <property type="component" value="Unassembled WGS sequence"/>
</dbReference>
<evidence type="ECO:0000313" key="2">
    <source>
        <dbReference type="EMBL" id="EJT49833.1"/>
    </source>
</evidence>
<protein>
    <recommendedName>
        <fullName evidence="4">F-box domain-containing protein</fullName>
    </recommendedName>
</protein>
<dbReference type="GeneID" id="25984499"/>
<organism evidence="2 3">
    <name type="scientific">Trichosporon asahii var. asahii (strain ATCC 90039 / CBS 2479 / JCM 2466 / KCTC 7840 / NBRC 103889/ NCYC 2677 / UAMH 7654)</name>
    <name type="common">Yeast</name>
    <dbReference type="NCBI Taxonomy" id="1186058"/>
    <lineage>
        <taxon>Eukaryota</taxon>
        <taxon>Fungi</taxon>
        <taxon>Dikarya</taxon>
        <taxon>Basidiomycota</taxon>
        <taxon>Agaricomycotina</taxon>
        <taxon>Tremellomycetes</taxon>
        <taxon>Trichosporonales</taxon>
        <taxon>Trichosporonaceae</taxon>
        <taxon>Trichosporon</taxon>
    </lineage>
</organism>
<evidence type="ECO:0008006" key="4">
    <source>
        <dbReference type="Google" id="ProtNLM"/>
    </source>
</evidence>
<comment type="caution">
    <text evidence="2">The sequence shown here is derived from an EMBL/GenBank/DDBJ whole genome shotgun (WGS) entry which is preliminary data.</text>
</comment>
<gene>
    <name evidence="2" type="ORF">A1Q1_00985</name>
</gene>